<sequence length="201" mass="21855">MRRILLVVLLLVGLFPVPAAARTLLVVGDSLSAAYGMEVPSGWVALLGQRLKQEKPGYRVVNASISGDTTANGLTRLPRLLAEHKPAVVIIELGGNDGLRGLSLEQMKHNINAMVAKAKARRARVLLVGIQLPPNYGKSYTERFQSIFREVAAGQGVALVPSLLDGVATRDDLMQPDRIHANVLAQPRLLENVWPHLRPLL</sequence>
<dbReference type="KEGG" id="slim:SCL_0528"/>
<dbReference type="InterPro" id="IPR051532">
    <property type="entry name" value="Ester_Hydrolysis_Enzymes"/>
</dbReference>
<evidence type="ECO:0000313" key="3">
    <source>
        <dbReference type="Proteomes" id="UP000243180"/>
    </source>
</evidence>
<organism evidence="2 3">
    <name type="scientific">Sulfuricaulis limicola</name>
    <dbReference type="NCBI Taxonomy" id="1620215"/>
    <lineage>
        <taxon>Bacteria</taxon>
        <taxon>Pseudomonadati</taxon>
        <taxon>Pseudomonadota</taxon>
        <taxon>Gammaproteobacteria</taxon>
        <taxon>Acidiferrobacterales</taxon>
        <taxon>Acidiferrobacteraceae</taxon>
        <taxon>Sulfuricaulis</taxon>
    </lineage>
</organism>
<keyword evidence="3" id="KW-1185">Reference proteome</keyword>
<evidence type="ECO:0000259" key="1">
    <source>
        <dbReference type="Pfam" id="PF13472"/>
    </source>
</evidence>
<dbReference type="CDD" id="cd01822">
    <property type="entry name" value="Lysophospholipase_L1_like"/>
    <property type="match status" value="1"/>
</dbReference>
<feature type="domain" description="SGNH hydrolase-type esterase" evidence="1">
    <location>
        <begin position="26"/>
        <end position="183"/>
    </location>
</feature>
<dbReference type="PANTHER" id="PTHR30383">
    <property type="entry name" value="THIOESTERASE 1/PROTEASE 1/LYSOPHOSPHOLIPASE L1"/>
    <property type="match status" value="1"/>
</dbReference>
<dbReference type="SUPFAM" id="SSF52266">
    <property type="entry name" value="SGNH hydrolase"/>
    <property type="match status" value="1"/>
</dbReference>
<name>A0A1B4XDI9_9GAMM</name>
<proteinExistence type="predicted"/>
<dbReference type="GO" id="GO:0004622">
    <property type="term" value="F:phosphatidylcholine lysophospholipase activity"/>
    <property type="evidence" value="ECO:0007669"/>
    <property type="project" value="TreeGrafter"/>
</dbReference>
<dbReference type="InterPro" id="IPR013830">
    <property type="entry name" value="SGNH_hydro"/>
</dbReference>
<gene>
    <name evidence="2" type="ORF">SCL_0528</name>
</gene>
<dbReference type="RefSeq" id="WP_096359732.1">
    <property type="nucleotide sequence ID" value="NZ_AP014879.1"/>
</dbReference>
<accession>A0A1B4XDI9</accession>
<dbReference type="OrthoDB" id="9786188at2"/>
<dbReference type="Pfam" id="PF13472">
    <property type="entry name" value="Lipase_GDSL_2"/>
    <property type="match status" value="1"/>
</dbReference>
<dbReference type="Gene3D" id="3.40.50.1110">
    <property type="entry name" value="SGNH hydrolase"/>
    <property type="match status" value="1"/>
</dbReference>
<dbReference type="PANTHER" id="PTHR30383:SF24">
    <property type="entry name" value="THIOESTERASE 1_PROTEASE 1_LYSOPHOSPHOLIPASE L1"/>
    <property type="match status" value="1"/>
</dbReference>
<dbReference type="Proteomes" id="UP000243180">
    <property type="component" value="Chromosome"/>
</dbReference>
<protein>
    <submittedName>
        <fullName evidence="2">Esterase</fullName>
    </submittedName>
</protein>
<dbReference type="EMBL" id="AP014879">
    <property type="protein sequence ID" value="BAV32850.1"/>
    <property type="molecule type" value="Genomic_DNA"/>
</dbReference>
<dbReference type="InterPro" id="IPR036514">
    <property type="entry name" value="SGNH_hydro_sf"/>
</dbReference>
<reference evidence="2 3" key="1">
    <citation type="submission" date="2015-05" db="EMBL/GenBank/DDBJ databases">
        <title>Complete genome sequence of a sulfur-oxidizing gammaproteobacterium strain HA5.</title>
        <authorList>
            <person name="Miura A."/>
            <person name="Kojima H."/>
            <person name="Fukui M."/>
        </authorList>
    </citation>
    <scope>NUCLEOTIDE SEQUENCE [LARGE SCALE GENOMIC DNA]</scope>
    <source>
        <strain evidence="2 3">HA5</strain>
    </source>
</reference>
<dbReference type="AlphaFoldDB" id="A0A1B4XDI9"/>
<dbReference type="InParanoid" id="A0A1B4XDI9"/>
<evidence type="ECO:0000313" key="2">
    <source>
        <dbReference type="EMBL" id="BAV32850.1"/>
    </source>
</evidence>
<dbReference type="FunCoup" id="A0A1B4XDI9">
    <property type="interactions" value="89"/>
</dbReference>